<feature type="compositionally biased region" description="Acidic residues" evidence="1">
    <location>
        <begin position="304"/>
        <end position="332"/>
    </location>
</feature>
<feature type="region of interest" description="Disordered" evidence="1">
    <location>
        <begin position="1"/>
        <end position="32"/>
    </location>
</feature>
<dbReference type="Proteomes" id="UP001285441">
    <property type="component" value="Unassembled WGS sequence"/>
</dbReference>
<sequence>MGPPQYRTATQTRRGARSGYPQEHDDFEGLPVRQWRQEWVNVAPPPPPETSQQNDRWAIELPYGMPKEFHLLPVHSQELLRATRSGRLYKRPAPMDEDDADVDADAVKGDKKDTEGAADGFMVKMWKQMPRNAEGASVSHLAKRHKNTVTLAPRTVSTQISGPTITRATVRRIDAAGNPYEQTVTLVAGQQVDGEIISTTVVPVPTAAAADSVAQQATPARRRPPPPKRKTKPKGPGRGRKKGASKLPLQVPLPAQATQPGAVGAADALGAKPEPASTDQAIKIEDNDSTNQDNEMADNSAVPSDDDEGDEGDEGEDEGDDNGEGDDGDQTPDVENSTSGQDPNQDQDMDMEDSETSEVIRHSSIEEPDESQSRPATSDEEVTIPRARFQPPPGLGNLGPPLAPIHLASPRLEGSPLKNVIIQSPTEPSPHSASFTAPIYSETSASQPMETSSTEAPSSMNGISAATIDESVLQDIPMDQFQDPGQVPDTEMDFSQSILQDVAMDLVDIPNDAPIVDTEFPDHLPLQEQAGTPLLAVDPVGELIKAPATTSTELQVLPGIIPSPPTATVPGEAIPSPTSLLQHQPETTAPPPPVIKMPSEPVAPGLPEVQDEPQQSPTTLPEPSSIPPPSVPAIAEDLVEPLQPPDSPALLPAALEDDGLDLLGSLERELDRQSSASSAKGAVEGDGQ</sequence>
<comment type="caution">
    <text evidence="2">The sequence shown here is derived from an EMBL/GenBank/DDBJ whole genome shotgun (WGS) entry which is preliminary data.</text>
</comment>
<proteinExistence type="predicted"/>
<evidence type="ECO:0000313" key="2">
    <source>
        <dbReference type="EMBL" id="KAK3394121.1"/>
    </source>
</evidence>
<dbReference type="AlphaFoldDB" id="A0AAE0P691"/>
<gene>
    <name evidence="2" type="ORF">B0H63DRAFT_505881</name>
</gene>
<keyword evidence="3" id="KW-1185">Reference proteome</keyword>
<evidence type="ECO:0000256" key="1">
    <source>
        <dbReference type="SAM" id="MobiDB-lite"/>
    </source>
</evidence>
<reference evidence="2" key="2">
    <citation type="submission" date="2023-06" db="EMBL/GenBank/DDBJ databases">
        <authorList>
            <consortium name="Lawrence Berkeley National Laboratory"/>
            <person name="Haridas S."/>
            <person name="Hensen N."/>
            <person name="Bonometti L."/>
            <person name="Westerberg I."/>
            <person name="Brannstrom I.O."/>
            <person name="Guillou S."/>
            <person name="Cros-Aarteil S."/>
            <person name="Calhoun S."/>
            <person name="Kuo A."/>
            <person name="Mondo S."/>
            <person name="Pangilinan J."/>
            <person name="Riley R."/>
            <person name="LaButti K."/>
            <person name="Andreopoulos B."/>
            <person name="Lipzen A."/>
            <person name="Chen C."/>
            <person name="Yanf M."/>
            <person name="Daum C."/>
            <person name="Ng V."/>
            <person name="Clum A."/>
            <person name="Steindorff A."/>
            <person name="Ohm R."/>
            <person name="Martin F."/>
            <person name="Silar P."/>
            <person name="Natvig D."/>
            <person name="Lalanne C."/>
            <person name="Gautier V."/>
            <person name="Ament-velasquez S.L."/>
            <person name="Kruys A."/>
            <person name="Hutchinson M.I."/>
            <person name="Powell A.J."/>
            <person name="Barry K."/>
            <person name="Miller A.N."/>
            <person name="Grigoriev I.V."/>
            <person name="Debuchy R."/>
            <person name="Gladieux P."/>
            <person name="Thoren M.H."/>
            <person name="Johannesson H."/>
        </authorList>
    </citation>
    <scope>NUCLEOTIDE SEQUENCE</scope>
    <source>
        <strain evidence="2">CBS 232.78</strain>
    </source>
</reference>
<dbReference type="EMBL" id="JAULSW010000001">
    <property type="protein sequence ID" value="KAK3394121.1"/>
    <property type="molecule type" value="Genomic_DNA"/>
</dbReference>
<dbReference type="PANTHER" id="PTHR48125">
    <property type="entry name" value="LP07818P1"/>
    <property type="match status" value="1"/>
</dbReference>
<dbReference type="PANTHER" id="PTHR48125:SF12">
    <property type="entry name" value="AT HOOK TRANSCRIPTION FACTOR FAMILY-RELATED"/>
    <property type="match status" value="1"/>
</dbReference>
<name>A0AAE0P691_9PEZI</name>
<evidence type="ECO:0008006" key="4">
    <source>
        <dbReference type="Google" id="ProtNLM"/>
    </source>
</evidence>
<feature type="region of interest" description="Disordered" evidence="1">
    <location>
        <begin position="208"/>
        <end position="409"/>
    </location>
</feature>
<organism evidence="2 3">
    <name type="scientific">Podospora didyma</name>
    <dbReference type="NCBI Taxonomy" id="330526"/>
    <lineage>
        <taxon>Eukaryota</taxon>
        <taxon>Fungi</taxon>
        <taxon>Dikarya</taxon>
        <taxon>Ascomycota</taxon>
        <taxon>Pezizomycotina</taxon>
        <taxon>Sordariomycetes</taxon>
        <taxon>Sordariomycetidae</taxon>
        <taxon>Sordariales</taxon>
        <taxon>Podosporaceae</taxon>
        <taxon>Podospora</taxon>
    </lineage>
</organism>
<feature type="compositionally biased region" description="Polar residues" evidence="1">
    <location>
        <begin position="576"/>
        <end position="587"/>
    </location>
</feature>
<feature type="region of interest" description="Disordered" evidence="1">
    <location>
        <begin position="90"/>
        <end position="113"/>
    </location>
</feature>
<reference evidence="2" key="1">
    <citation type="journal article" date="2023" name="Mol. Phylogenet. Evol.">
        <title>Genome-scale phylogeny and comparative genomics of the fungal order Sordariales.</title>
        <authorList>
            <person name="Hensen N."/>
            <person name="Bonometti L."/>
            <person name="Westerberg I."/>
            <person name="Brannstrom I.O."/>
            <person name="Guillou S."/>
            <person name="Cros-Aarteil S."/>
            <person name="Calhoun S."/>
            <person name="Haridas S."/>
            <person name="Kuo A."/>
            <person name="Mondo S."/>
            <person name="Pangilinan J."/>
            <person name="Riley R."/>
            <person name="LaButti K."/>
            <person name="Andreopoulos B."/>
            <person name="Lipzen A."/>
            <person name="Chen C."/>
            <person name="Yan M."/>
            <person name="Daum C."/>
            <person name="Ng V."/>
            <person name="Clum A."/>
            <person name="Steindorff A."/>
            <person name="Ohm R.A."/>
            <person name="Martin F."/>
            <person name="Silar P."/>
            <person name="Natvig D.O."/>
            <person name="Lalanne C."/>
            <person name="Gautier V."/>
            <person name="Ament-Velasquez S.L."/>
            <person name="Kruys A."/>
            <person name="Hutchinson M.I."/>
            <person name="Powell A.J."/>
            <person name="Barry K."/>
            <person name="Miller A.N."/>
            <person name="Grigoriev I.V."/>
            <person name="Debuchy R."/>
            <person name="Gladieux P."/>
            <person name="Hiltunen Thoren M."/>
            <person name="Johannesson H."/>
        </authorList>
    </citation>
    <scope>NUCLEOTIDE SEQUENCE</scope>
    <source>
        <strain evidence="2">CBS 232.78</strain>
    </source>
</reference>
<evidence type="ECO:0000313" key="3">
    <source>
        <dbReference type="Proteomes" id="UP001285441"/>
    </source>
</evidence>
<feature type="compositionally biased region" description="Acidic residues" evidence="1">
    <location>
        <begin position="345"/>
        <end position="356"/>
    </location>
</feature>
<feature type="region of interest" description="Disordered" evidence="1">
    <location>
        <begin position="549"/>
        <end position="652"/>
    </location>
</feature>
<feature type="compositionally biased region" description="Low complexity" evidence="1">
    <location>
        <begin position="208"/>
        <end position="219"/>
    </location>
</feature>
<accession>A0AAE0P691</accession>
<protein>
    <recommendedName>
        <fullName evidence="4">Apopolysialoglycoprotein</fullName>
    </recommendedName>
</protein>
<feature type="compositionally biased region" description="Acidic residues" evidence="1">
    <location>
        <begin position="95"/>
        <end position="104"/>
    </location>
</feature>
<feature type="compositionally biased region" description="Basic residues" evidence="1">
    <location>
        <begin position="220"/>
        <end position="244"/>
    </location>
</feature>
<feature type="compositionally biased region" description="Polar residues" evidence="1">
    <location>
        <begin position="333"/>
        <end position="344"/>
    </location>
</feature>
<feature type="region of interest" description="Disordered" evidence="1">
    <location>
        <begin position="669"/>
        <end position="688"/>
    </location>
</feature>